<sequence length="440" mass="48430">MENLRGERFELDLGGNDAPAQIPDALASFSLVGDVLERAPSQPVPPSAPIAKSSTSGFPAHRKRTRPSTFKQRRGQVSEDSSVASSASKAVGGIQNGQSDVHVPRSFEEADRMRIDEENRQKIASMSPEEIEKERQELFSGLNPGLIEKLLKRSTIDSEPPQQFNAADVQEKKPSKPSKGSKRVAFAEPAHEQAAEDTQKIDEKTNTAHVNDDEEVTTQTSSLDTTVIDNNDTQQTSDSIHFPRPPEPPDLDPSDPSFLEALHSKYFPNLAHDPSKLSWMKDASLDDTNSPYHPSQASLPASALRFNFSGALLPPNLSRQISTSAGLHHHGDAPEAAGYTIPELAHLARSTYAPQRCMAYQTLGRILYRLGTGGFGNEHDENEEISNLPKGLWDCIEETKVLDVMSNEANREKGHLTARTYAQEAVWNWQRGGGRKRKAQ</sequence>
<dbReference type="GO" id="GO:0006366">
    <property type="term" value="P:transcription by RNA polymerase II"/>
    <property type="evidence" value="ECO:0007669"/>
    <property type="project" value="InterPro"/>
</dbReference>
<dbReference type="PANTHER" id="PTHR21483:SF18">
    <property type="entry name" value="RNA POLYMERASE II-ASSOCIATED PROTEIN 1"/>
    <property type="match status" value="1"/>
</dbReference>
<comment type="caution">
    <text evidence="5">The sequence shown here is derived from an EMBL/GenBank/DDBJ whole genome shotgun (WGS) entry which is preliminary data.</text>
</comment>
<dbReference type="InterPro" id="IPR013929">
    <property type="entry name" value="RPAP1_C"/>
</dbReference>
<protein>
    <submittedName>
        <fullName evidence="5">Uncharacterized protein</fullName>
    </submittedName>
</protein>
<reference evidence="5" key="1">
    <citation type="journal article" date="2020" name="Stud. Mycol.">
        <title>101 Dothideomycetes genomes: a test case for predicting lifestyles and emergence of pathogens.</title>
        <authorList>
            <person name="Haridas S."/>
            <person name="Albert R."/>
            <person name="Binder M."/>
            <person name="Bloem J."/>
            <person name="Labutti K."/>
            <person name="Salamov A."/>
            <person name="Andreopoulos B."/>
            <person name="Baker S."/>
            <person name="Barry K."/>
            <person name="Bills G."/>
            <person name="Bluhm B."/>
            <person name="Cannon C."/>
            <person name="Castanera R."/>
            <person name="Culley D."/>
            <person name="Daum C."/>
            <person name="Ezra D."/>
            <person name="Gonzalez J."/>
            <person name="Henrissat B."/>
            <person name="Kuo A."/>
            <person name="Liang C."/>
            <person name="Lipzen A."/>
            <person name="Lutzoni F."/>
            <person name="Magnuson J."/>
            <person name="Mondo S."/>
            <person name="Nolan M."/>
            <person name="Ohm R."/>
            <person name="Pangilinan J."/>
            <person name="Park H.-J."/>
            <person name="Ramirez L."/>
            <person name="Alfaro M."/>
            <person name="Sun H."/>
            <person name="Tritt A."/>
            <person name="Yoshinaga Y."/>
            <person name="Zwiers L.-H."/>
            <person name="Turgeon B."/>
            <person name="Goodwin S."/>
            <person name="Spatafora J."/>
            <person name="Crous P."/>
            <person name="Grigoriev I."/>
        </authorList>
    </citation>
    <scope>NUCLEOTIDE SEQUENCE</scope>
    <source>
        <strain evidence="5">CBS 133067</strain>
    </source>
</reference>
<dbReference type="Pfam" id="PF08620">
    <property type="entry name" value="RPAP1_C"/>
    <property type="match status" value="1"/>
</dbReference>
<evidence type="ECO:0000259" key="4">
    <source>
        <dbReference type="Pfam" id="PF08621"/>
    </source>
</evidence>
<feature type="compositionally biased region" description="Low complexity" evidence="2">
    <location>
        <begin position="78"/>
        <end position="91"/>
    </location>
</feature>
<organism evidence="5 6">
    <name type="scientific">Rhizodiscina lignyota</name>
    <dbReference type="NCBI Taxonomy" id="1504668"/>
    <lineage>
        <taxon>Eukaryota</taxon>
        <taxon>Fungi</taxon>
        <taxon>Dikarya</taxon>
        <taxon>Ascomycota</taxon>
        <taxon>Pezizomycotina</taxon>
        <taxon>Dothideomycetes</taxon>
        <taxon>Pleosporomycetidae</taxon>
        <taxon>Aulographales</taxon>
        <taxon>Rhizodiscinaceae</taxon>
        <taxon>Rhizodiscina</taxon>
    </lineage>
</organism>
<feature type="region of interest" description="Disordered" evidence="2">
    <location>
        <begin position="152"/>
        <end position="257"/>
    </location>
</feature>
<comment type="similarity">
    <text evidence="1">Belongs to the RPAP1 family.</text>
</comment>
<proteinExistence type="inferred from homology"/>
<dbReference type="PANTHER" id="PTHR21483">
    <property type="entry name" value="RNA POLYMERASE II-ASSOCIATED PROTEIN 1"/>
    <property type="match status" value="1"/>
</dbReference>
<feature type="region of interest" description="Disordered" evidence="2">
    <location>
        <begin position="38"/>
        <end position="138"/>
    </location>
</feature>
<dbReference type="EMBL" id="ML978129">
    <property type="protein sequence ID" value="KAF2096485.1"/>
    <property type="molecule type" value="Genomic_DNA"/>
</dbReference>
<evidence type="ECO:0000256" key="1">
    <source>
        <dbReference type="ARBA" id="ARBA00009953"/>
    </source>
</evidence>
<dbReference type="InterPro" id="IPR039913">
    <property type="entry name" value="RPAP1/Rba50"/>
</dbReference>
<feature type="compositionally biased region" description="Basic and acidic residues" evidence="2">
    <location>
        <begin position="102"/>
        <end position="121"/>
    </location>
</feature>
<evidence type="ECO:0000313" key="5">
    <source>
        <dbReference type="EMBL" id="KAF2096485.1"/>
    </source>
</evidence>
<keyword evidence="6" id="KW-1185">Reference proteome</keyword>
<evidence type="ECO:0000256" key="2">
    <source>
        <dbReference type="SAM" id="MobiDB-lite"/>
    </source>
</evidence>
<dbReference type="AlphaFoldDB" id="A0A9P4I7L4"/>
<evidence type="ECO:0000313" key="6">
    <source>
        <dbReference type="Proteomes" id="UP000799772"/>
    </source>
</evidence>
<feature type="compositionally biased region" description="Polar residues" evidence="2">
    <location>
        <begin position="217"/>
        <end position="239"/>
    </location>
</feature>
<feature type="compositionally biased region" description="Basic residues" evidence="2">
    <location>
        <begin position="60"/>
        <end position="74"/>
    </location>
</feature>
<name>A0A9P4I7L4_9PEZI</name>
<evidence type="ECO:0000259" key="3">
    <source>
        <dbReference type="Pfam" id="PF08620"/>
    </source>
</evidence>
<accession>A0A9P4I7L4</accession>
<gene>
    <name evidence="5" type="ORF">NA57DRAFT_78089</name>
</gene>
<feature type="domain" description="RPAP1 C-terminal" evidence="3">
    <location>
        <begin position="304"/>
        <end position="370"/>
    </location>
</feature>
<dbReference type="Pfam" id="PF08621">
    <property type="entry name" value="RPAP1_N"/>
    <property type="match status" value="1"/>
</dbReference>
<feature type="domain" description="RPAP1 N-terminal" evidence="4">
    <location>
        <begin position="114"/>
        <end position="157"/>
    </location>
</feature>
<feature type="compositionally biased region" description="Basic and acidic residues" evidence="2">
    <location>
        <begin position="189"/>
        <end position="206"/>
    </location>
</feature>
<dbReference type="InterPro" id="IPR013930">
    <property type="entry name" value="RPAP1_N"/>
</dbReference>
<dbReference type="Proteomes" id="UP000799772">
    <property type="component" value="Unassembled WGS sequence"/>
</dbReference>
<dbReference type="OrthoDB" id="348201at2759"/>